<protein>
    <submittedName>
        <fullName evidence="1">Uncharacterized protein</fullName>
    </submittedName>
</protein>
<dbReference type="STRING" id="1353009.A0A1Y2IZU3"/>
<organism evidence="1 2">
    <name type="scientific">Trametes coccinea (strain BRFM310)</name>
    <name type="common">Pycnoporus coccineus</name>
    <dbReference type="NCBI Taxonomy" id="1353009"/>
    <lineage>
        <taxon>Eukaryota</taxon>
        <taxon>Fungi</taxon>
        <taxon>Dikarya</taxon>
        <taxon>Basidiomycota</taxon>
        <taxon>Agaricomycotina</taxon>
        <taxon>Agaricomycetes</taxon>
        <taxon>Polyporales</taxon>
        <taxon>Polyporaceae</taxon>
        <taxon>Trametes</taxon>
    </lineage>
</organism>
<evidence type="ECO:0000313" key="2">
    <source>
        <dbReference type="Proteomes" id="UP000193067"/>
    </source>
</evidence>
<evidence type="ECO:0000313" key="1">
    <source>
        <dbReference type="EMBL" id="OSD05731.1"/>
    </source>
</evidence>
<dbReference type="EMBL" id="KZ084092">
    <property type="protein sequence ID" value="OSD05731.1"/>
    <property type="molecule type" value="Genomic_DNA"/>
</dbReference>
<accession>A0A1Y2IZU3</accession>
<reference evidence="1 2" key="1">
    <citation type="journal article" date="2015" name="Biotechnol. Biofuels">
        <title>Enhanced degradation of softwood versus hardwood by the white-rot fungus Pycnoporus coccineus.</title>
        <authorList>
            <person name="Couturier M."/>
            <person name="Navarro D."/>
            <person name="Chevret D."/>
            <person name="Henrissat B."/>
            <person name="Piumi F."/>
            <person name="Ruiz-Duenas F.J."/>
            <person name="Martinez A.T."/>
            <person name="Grigoriev I.V."/>
            <person name="Riley R."/>
            <person name="Lipzen A."/>
            <person name="Berrin J.G."/>
            <person name="Master E.R."/>
            <person name="Rosso M.N."/>
        </authorList>
    </citation>
    <scope>NUCLEOTIDE SEQUENCE [LARGE SCALE GENOMIC DNA]</scope>
    <source>
        <strain evidence="1 2">BRFM310</strain>
    </source>
</reference>
<dbReference type="Proteomes" id="UP000193067">
    <property type="component" value="Unassembled WGS sequence"/>
</dbReference>
<proteinExistence type="predicted"/>
<name>A0A1Y2IZU3_TRAC3</name>
<sequence length="114" mass="12713">MACTLSIIQHLENLRFLLKNLPQSLPEPIDSPFQHFVNYSADPEDVEFVGSIPGAVIRALELAFKCETCSKGILPITKRGWAVCSLVDALELYCQACNKPESDGMLLKRLTQFD</sequence>
<dbReference type="OrthoDB" id="2801221at2759"/>
<keyword evidence="2" id="KW-1185">Reference proteome</keyword>
<gene>
    <name evidence="1" type="ORF">PYCCODRAFT_1465067</name>
</gene>
<dbReference type="AlphaFoldDB" id="A0A1Y2IZU3"/>